<keyword evidence="1" id="KW-1133">Transmembrane helix</keyword>
<keyword evidence="1" id="KW-0812">Transmembrane</keyword>
<accession>A0A0A9EIS2</accession>
<keyword evidence="1" id="KW-0472">Membrane</keyword>
<proteinExistence type="predicted"/>
<organism evidence="2">
    <name type="scientific">Arundo donax</name>
    <name type="common">Giant reed</name>
    <name type="synonym">Donax arundinaceus</name>
    <dbReference type="NCBI Taxonomy" id="35708"/>
    <lineage>
        <taxon>Eukaryota</taxon>
        <taxon>Viridiplantae</taxon>
        <taxon>Streptophyta</taxon>
        <taxon>Embryophyta</taxon>
        <taxon>Tracheophyta</taxon>
        <taxon>Spermatophyta</taxon>
        <taxon>Magnoliopsida</taxon>
        <taxon>Liliopsida</taxon>
        <taxon>Poales</taxon>
        <taxon>Poaceae</taxon>
        <taxon>PACMAD clade</taxon>
        <taxon>Arundinoideae</taxon>
        <taxon>Arundineae</taxon>
        <taxon>Arundo</taxon>
    </lineage>
</organism>
<dbReference type="EMBL" id="GBRH01198972">
    <property type="protein sequence ID" value="JAD98923.1"/>
    <property type="molecule type" value="Transcribed_RNA"/>
</dbReference>
<protein>
    <submittedName>
        <fullName evidence="2">Uncharacterized protein</fullName>
    </submittedName>
</protein>
<name>A0A0A9EIS2_ARUDO</name>
<feature type="transmembrane region" description="Helical" evidence="1">
    <location>
        <begin position="21"/>
        <end position="42"/>
    </location>
</feature>
<dbReference type="AlphaFoldDB" id="A0A0A9EIS2"/>
<reference evidence="2" key="1">
    <citation type="submission" date="2014-09" db="EMBL/GenBank/DDBJ databases">
        <authorList>
            <person name="Magalhaes I.L.F."/>
            <person name="Oliveira U."/>
            <person name="Santos F.R."/>
            <person name="Vidigal T.H.D.A."/>
            <person name="Brescovit A.D."/>
            <person name="Santos A.J."/>
        </authorList>
    </citation>
    <scope>NUCLEOTIDE SEQUENCE</scope>
    <source>
        <tissue evidence="2">Shoot tissue taken approximately 20 cm above the soil surface</tissue>
    </source>
</reference>
<evidence type="ECO:0000256" key="1">
    <source>
        <dbReference type="SAM" id="Phobius"/>
    </source>
</evidence>
<evidence type="ECO:0000313" key="2">
    <source>
        <dbReference type="EMBL" id="JAD98923.1"/>
    </source>
</evidence>
<reference evidence="2" key="2">
    <citation type="journal article" date="2015" name="Data Brief">
        <title>Shoot transcriptome of the giant reed, Arundo donax.</title>
        <authorList>
            <person name="Barrero R.A."/>
            <person name="Guerrero F.D."/>
            <person name="Moolhuijzen P."/>
            <person name="Goolsby J.A."/>
            <person name="Tidwell J."/>
            <person name="Bellgard S.E."/>
            <person name="Bellgard M.I."/>
        </authorList>
    </citation>
    <scope>NUCLEOTIDE SEQUENCE</scope>
    <source>
        <tissue evidence="2">Shoot tissue taken approximately 20 cm above the soil surface</tissue>
    </source>
</reference>
<feature type="transmembrane region" description="Helical" evidence="1">
    <location>
        <begin position="48"/>
        <end position="68"/>
    </location>
</feature>
<sequence length="73" mass="8686">MLMLIQKRIVLVIAQILKMKMTTLCLIMFLILISMILTRTVLRNAFRVIRFGLHMTMKMGCLVIMHLFRKFFP</sequence>